<keyword evidence="2" id="KW-1185">Reference proteome</keyword>
<dbReference type="Proteomes" id="UP000315295">
    <property type="component" value="Unassembled WGS sequence"/>
</dbReference>
<gene>
    <name evidence="1" type="ORF">C1H46_011494</name>
</gene>
<name>A0A540MVS3_MALBA</name>
<accession>A0A540MVS3</accession>
<evidence type="ECO:0000313" key="1">
    <source>
        <dbReference type="EMBL" id="TQE02882.1"/>
    </source>
</evidence>
<sequence>MTEYLLQSILHNRDASSRVTKWAIELGQHETIYCLKTSIKAHTLEEVEFTLAAQDVTDSDNLFTLAAQDVTDSDEPSIPN</sequence>
<proteinExistence type="predicted"/>
<dbReference type="AlphaFoldDB" id="A0A540MVS3"/>
<organism evidence="1 2">
    <name type="scientific">Malus baccata</name>
    <name type="common">Siberian crab apple</name>
    <name type="synonym">Pyrus baccata</name>
    <dbReference type="NCBI Taxonomy" id="106549"/>
    <lineage>
        <taxon>Eukaryota</taxon>
        <taxon>Viridiplantae</taxon>
        <taxon>Streptophyta</taxon>
        <taxon>Embryophyta</taxon>
        <taxon>Tracheophyta</taxon>
        <taxon>Spermatophyta</taxon>
        <taxon>Magnoliopsida</taxon>
        <taxon>eudicotyledons</taxon>
        <taxon>Gunneridae</taxon>
        <taxon>Pentapetalae</taxon>
        <taxon>rosids</taxon>
        <taxon>fabids</taxon>
        <taxon>Rosales</taxon>
        <taxon>Rosaceae</taxon>
        <taxon>Amygdaloideae</taxon>
        <taxon>Maleae</taxon>
        <taxon>Malus</taxon>
    </lineage>
</organism>
<dbReference type="EMBL" id="VIEB01000165">
    <property type="protein sequence ID" value="TQE02882.1"/>
    <property type="molecule type" value="Genomic_DNA"/>
</dbReference>
<protein>
    <submittedName>
        <fullName evidence="1">Uncharacterized protein</fullName>
    </submittedName>
</protein>
<reference evidence="1 2" key="1">
    <citation type="journal article" date="2019" name="G3 (Bethesda)">
        <title>Sequencing of a Wild Apple (Malus baccata) Genome Unravels the Differences Between Cultivated and Wild Apple Species Regarding Disease Resistance and Cold Tolerance.</title>
        <authorList>
            <person name="Chen X."/>
        </authorList>
    </citation>
    <scope>NUCLEOTIDE SEQUENCE [LARGE SCALE GENOMIC DNA]</scope>
    <source>
        <strain evidence="2">cv. Shandingzi</strain>
        <tissue evidence="1">Leaves</tissue>
    </source>
</reference>
<comment type="caution">
    <text evidence="1">The sequence shown here is derived from an EMBL/GenBank/DDBJ whole genome shotgun (WGS) entry which is preliminary data.</text>
</comment>
<evidence type="ECO:0000313" key="2">
    <source>
        <dbReference type="Proteomes" id="UP000315295"/>
    </source>
</evidence>